<dbReference type="AlphaFoldDB" id="A0ABD1CPJ6"/>
<reference evidence="2 3" key="1">
    <citation type="submission" date="2024-05" db="EMBL/GenBank/DDBJ databases">
        <title>Culex pipiens pipiens assembly and annotation.</title>
        <authorList>
            <person name="Alout H."/>
            <person name="Durand T."/>
        </authorList>
    </citation>
    <scope>NUCLEOTIDE SEQUENCE [LARGE SCALE GENOMIC DNA]</scope>
    <source>
        <strain evidence="2">HA-2024</strain>
        <tissue evidence="2">Whole body</tissue>
    </source>
</reference>
<feature type="region of interest" description="Disordered" evidence="1">
    <location>
        <begin position="826"/>
        <end position="862"/>
    </location>
</feature>
<name>A0ABD1CPJ6_CULPP</name>
<feature type="compositionally biased region" description="Polar residues" evidence="1">
    <location>
        <begin position="853"/>
        <end position="862"/>
    </location>
</feature>
<gene>
    <name evidence="2" type="ORF">pipiens_001479</name>
</gene>
<feature type="compositionally biased region" description="Basic residues" evidence="1">
    <location>
        <begin position="38"/>
        <end position="48"/>
    </location>
</feature>
<feature type="region of interest" description="Disordered" evidence="1">
    <location>
        <begin position="323"/>
        <end position="358"/>
    </location>
</feature>
<protein>
    <submittedName>
        <fullName evidence="2">Uncharacterized protein</fullName>
    </submittedName>
</protein>
<dbReference type="CDD" id="cd22932">
    <property type="entry name" value="HFD_TAF6L"/>
    <property type="match status" value="1"/>
</dbReference>
<evidence type="ECO:0000313" key="3">
    <source>
        <dbReference type="Proteomes" id="UP001562425"/>
    </source>
</evidence>
<accession>A0ABD1CPJ6</accession>
<dbReference type="EMBL" id="JBEHCU010010368">
    <property type="protein sequence ID" value="KAL1378326.1"/>
    <property type="molecule type" value="Genomic_DNA"/>
</dbReference>
<comment type="caution">
    <text evidence="2">The sequence shown here is derived from an EMBL/GenBank/DDBJ whole genome shotgun (WGS) entry which is preliminary data.</text>
</comment>
<feature type="compositionally biased region" description="Low complexity" evidence="1">
    <location>
        <begin position="19"/>
        <end position="37"/>
    </location>
</feature>
<evidence type="ECO:0000256" key="1">
    <source>
        <dbReference type="SAM" id="MobiDB-lite"/>
    </source>
</evidence>
<organism evidence="2 3">
    <name type="scientific">Culex pipiens pipiens</name>
    <name type="common">Northern house mosquito</name>
    <dbReference type="NCBI Taxonomy" id="38569"/>
    <lineage>
        <taxon>Eukaryota</taxon>
        <taxon>Metazoa</taxon>
        <taxon>Ecdysozoa</taxon>
        <taxon>Arthropoda</taxon>
        <taxon>Hexapoda</taxon>
        <taxon>Insecta</taxon>
        <taxon>Pterygota</taxon>
        <taxon>Neoptera</taxon>
        <taxon>Endopterygota</taxon>
        <taxon>Diptera</taxon>
        <taxon>Nematocera</taxon>
        <taxon>Culicoidea</taxon>
        <taxon>Culicidae</taxon>
        <taxon>Culicinae</taxon>
        <taxon>Culicini</taxon>
        <taxon>Culex</taxon>
        <taxon>Culex</taxon>
    </lineage>
</organism>
<feature type="compositionally biased region" description="Basic and acidic residues" evidence="1">
    <location>
        <begin position="826"/>
        <end position="852"/>
    </location>
</feature>
<keyword evidence="3" id="KW-1185">Reference proteome</keyword>
<dbReference type="Proteomes" id="UP001562425">
    <property type="component" value="Unassembled WGS sequence"/>
</dbReference>
<proteinExistence type="predicted"/>
<evidence type="ECO:0000313" key="2">
    <source>
        <dbReference type="EMBL" id="KAL1378326.1"/>
    </source>
</evidence>
<feature type="region of interest" description="Disordered" evidence="1">
    <location>
        <begin position="1"/>
        <end position="48"/>
    </location>
</feature>
<sequence>MKPSPKKSLSSKAKQRTKSSSSNSAAGTTSSNSTGANHHNHAGGLSHHHQLRIAATAGGSESCSSGNDAGKEKGAYKSYAGFSSRSVRTIWEQHDKQETEVAAEVYNKLAEDTTYKLWELANNIKTYSRHASGKVTYDLVNEVLKDCDVPPIVGANNEPWDKIEYDGVYFFNSDEVLDLREEYIKDVTMEQSNIPVLTTSWMAESAIAEDLIELYNQVCDAVYIGDEECFEEAIEILTSNPHVPSLMKLLLTKAIEMLGFEYTESTLVRTLKFLEALVKNYHVSHSDLTLELSLLCQIFVNLLLGSPSLAKFIADQQLDVVQPQSQRSQHPLSMPPNGTESSLGSGPPSQHNNLDQPSFHSAMVPMNILENNLAGPSEDSNNSNSNATEELLRSIENIKEGPDGIDINNIKDEYEALFSMVQGLNKQEVAEGDGTNPTNDNFIKTEFNSDFETGQNFIVQQAAGAAMLNESELNFEIKQENVKTLKQEPEIEEAVSLQMSDGASDEQEVNNPNSTTLESENITTLICADALVDEVARVVGLCAGKWGFVEQECTFLLVERLQRYFEQGERKPAALDYGWLSRILRGLWSVGEFAFRELSPYFDKIAAEVVPEFVNPYFNAAGIFLRGKTDIFFYEYLNEICGDGLTPFIFQYEHYIESRYRRHDALRRKANEAKHRYKIPPKVVLTVHAKPHPSLKPPPTVHDLFPERTTDRTLPSVQHPAHPVSKFSFRFAGCRPLPLKVLGKSRPTGRNFGGTPQDGHPSPVKCRQNETLVRNFRAKIVVARRKMLAPDTNLCGRQRVYCYGSTVFCCTWIFRRLLVEEDLEDQRKKQVEKNRSRTTLHEHSFNHGEQKLDQQSSDNSFN</sequence>
<feature type="region of interest" description="Disordered" evidence="1">
    <location>
        <begin position="745"/>
        <end position="765"/>
    </location>
</feature>
<feature type="compositionally biased region" description="Low complexity" evidence="1">
    <location>
        <begin position="1"/>
        <end position="12"/>
    </location>
</feature>